<proteinExistence type="predicted"/>
<evidence type="ECO:0000313" key="1">
    <source>
        <dbReference type="EMBL" id="GAA5035295.1"/>
    </source>
</evidence>
<protein>
    <submittedName>
        <fullName evidence="1">Uncharacterized protein</fullName>
    </submittedName>
</protein>
<accession>A0ABP9JMT9</accession>
<dbReference type="EMBL" id="BAABKB010000044">
    <property type="protein sequence ID" value="GAA5035295.1"/>
    <property type="molecule type" value="Genomic_DNA"/>
</dbReference>
<reference evidence="2" key="1">
    <citation type="journal article" date="2019" name="Int. J. Syst. Evol. Microbiol.">
        <title>The Global Catalogue of Microorganisms (GCM) 10K type strain sequencing project: providing services to taxonomists for standard genome sequencing and annotation.</title>
        <authorList>
            <consortium name="The Broad Institute Genomics Platform"/>
            <consortium name="The Broad Institute Genome Sequencing Center for Infectious Disease"/>
            <person name="Wu L."/>
            <person name="Ma J."/>
        </authorList>
    </citation>
    <scope>NUCLEOTIDE SEQUENCE [LARGE SCALE GENOMIC DNA]</scope>
    <source>
        <strain evidence="2">JCM 18409</strain>
    </source>
</reference>
<gene>
    <name evidence="1" type="ORF">GCM10023335_80950</name>
</gene>
<comment type="caution">
    <text evidence="1">The sequence shown here is derived from an EMBL/GenBank/DDBJ whole genome shotgun (WGS) entry which is preliminary data.</text>
</comment>
<organism evidence="1 2">
    <name type="scientific">Streptomyces siamensis</name>
    <dbReference type="NCBI Taxonomy" id="1274986"/>
    <lineage>
        <taxon>Bacteria</taxon>
        <taxon>Bacillati</taxon>
        <taxon>Actinomycetota</taxon>
        <taxon>Actinomycetes</taxon>
        <taxon>Kitasatosporales</taxon>
        <taxon>Streptomycetaceae</taxon>
        <taxon>Streptomyces</taxon>
    </lineage>
</organism>
<sequence>MAHAERLSAHSFQAGTVEQRFVRAVWKGMASVGWGGRWPDDAEADWPGVAKYDGVEVVFNGDDVNLSQPTDHQDRLRSRG</sequence>
<dbReference type="Proteomes" id="UP001501759">
    <property type="component" value="Unassembled WGS sequence"/>
</dbReference>
<keyword evidence="2" id="KW-1185">Reference proteome</keyword>
<evidence type="ECO:0000313" key="2">
    <source>
        <dbReference type="Proteomes" id="UP001501759"/>
    </source>
</evidence>
<name>A0ABP9JMT9_9ACTN</name>